<dbReference type="GO" id="GO:0050660">
    <property type="term" value="F:flavin adenine dinucleotide binding"/>
    <property type="evidence" value="ECO:0007669"/>
    <property type="project" value="InterPro"/>
</dbReference>
<feature type="domain" description="Glucose-methanol-choline oxidoreductase N-terminal" evidence="17">
    <location>
        <begin position="235"/>
        <end position="463"/>
    </location>
</feature>
<feature type="compositionally biased region" description="Low complexity" evidence="16">
    <location>
        <begin position="1373"/>
        <end position="1396"/>
    </location>
</feature>
<evidence type="ECO:0000256" key="2">
    <source>
        <dbReference type="ARBA" id="ARBA00010790"/>
    </source>
</evidence>
<dbReference type="InterPro" id="IPR007867">
    <property type="entry name" value="GMC_OxRtase_C"/>
</dbReference>
<evidence type="ECO:0000256" key="5">
    <source>
        <dbReference type="ARBA" id="ARBA00022827"/>
    </source>
</evidence>
<dbReference type="InterPro" id="IPR029058">
    <property type="entry name" value="AB_hydrolase_fold"/>
</dbReference>
<dbReference type="Proteomes" id="UP000011715">
    <property type="component" value="Unassembled WGS sequence"/>
</dbReference>
<evidence type="ECO:0000259" key="18">
    <source>
        <dbReference type="Pfam" id="PF05199"/>
    </source>
</evidence>
<dbReference type="GO" id="GO:0008203">
    <property type="term" value="P:cholesterol metabolic process"/>
    <property type="evidence" value="ECO:0007669"/>
    <property type="project" value="UniProtKB-KW"/>
</dbReference>
<dbReference type="PANTHER" id="PTHR47470:SF1">
    <property type="entry name" value="FAD-DEPENDENT OXIDOREDUCTASE 2 FAD BINDING DOMAIN-CONTAINING PROTEIN"/>
    <property type="match status" value="1"/>
</dbReference>
<dbReference type="SUPFAM" id="SSF53474">
    <property type="entry name" value="alpha/beta-Hydrolases"/>
    <property type="match status" value="1"/>
</dbReference>
<keyword evidence="9" id="KW-0753">Steroid metabolism</keyword>
<keyword evidence="3" id="KW-0153">Cholesterol metabolism</keyword>
<dbReference type="Pfam" id="PF05199">
    <property type="entry name" value="GMC_oxred_C"/>
    <property type="match status" value="1"/>
</dbReference>
<dbReference type="OMA" id="PTGMYHL"/>
<dbReference type="VEuPathDB" id="FungiDB:MAPG_11214"/>
<feature type="compositionally biased region" description="Low complexity" evidence="16">
    <location>
        <begin position="1345"/>
        <end position="1357"/>
    </location>
</feature>
<reference evidence="19" key="2">
    <citation type="submission" date="2010-05" db="EMBL/GenBank/DDBJ databases">
        <title>The Genome Sequence of Magnaporthe poae strain ATCC 64411.</title>
        <authorList>
            <consortium name="The Broad Institute Genome Sequencing Platform"/>
            <consortium name="Broad Institute Genome Sequencing Center for Infectious Disease"/>
            <person name="Ma L.-J."/>
            <person name="Dead R."/>
            <person name="Young S."/>
            <person name="Zeng Q."/>
            <person name="Koehrsen M."/>
            <person name="Alvarado L."/>
            <person name="Berlin A."/>
            <person name="Chapman S.B."/>
            <person name="Chen Z."/>
            <person name="Freedman E."/>
            <person name="Gellesch M."/>
            <person name="Goldberg J."/>
            <person name="Griggs A."/>
            <person name="Gujja S."/>
            <person name="Heilman E.R."/>
            <person name="Heiman D."/>
            <person name="Hepburn T."/>
            <person name="Howarth C."/>
            <person name="Jen D."/>
            <person name="Larson L."/>
            <person name="Mehta T."/>
            <person name="Neiman D."/>
            <person name="Pearson M."/>
            <person name="Roberts A."/>
            <person name="Saif S."/>
            <person name="Shea T."/>
            <person name="Shenoy N."/>
            <person name="Sisk P."/>
            <person name="Stolte C."/>
            <person name="Sykes S."/>
            <person name="Walk T."/>
            <person name="White J."/>
            <person name="Yandava C."/>
            <person name="Haas B."/>
            <person name="Nusbaum C."/>
            <person name="Birren B."/>
        </authorList>
    </citation>
    <scope>NUCLEOTIDE SEQUENCE</scope>
    <source>
        <strain evidence="19">ATCC 64411</strain>
    </source>
</reference>
<dbReference type="Pfam" id="PF00732">
    <property type="entry name" value="GMC_oxred_N"/>
    <property type="match status" value="1"/>
</dbReference>
<keyword evidence="6" id="KW-0560">Oxidoreductase</keyword>
<evidence type="ECO:0000313" key="19">
    <source>
        <dbReference type="EMBL" id="KLU92268.1"/>
    </source>
</evidence>
<dbReference type="STRING" id="644358.A0A0C4EEP0"/>
<keyword evidence="10" id="KW-0413">Isomerase</keyword>
<dbReference type="GO" id="GO:0016995">
    <property type="term" value="F:cholesterol oxidase activity"/>
    <property type="evidence" value="ECO:0007669"/>
    <property type="project" value="UniProtKB-EC"/>
</dbReference>
<evidence type="ECO:0000256" key="10">
    <source>
        <dbReference type="ARBA" id="ARBA00023235"/>
    </source>
</evidence>
<keyword evidence="21" id="KW-1185">Reference proteome</keyword>
<reference evidence="20" key="5">
    <citation type="submission" date="2015-06" db="UniProtKB">
        <authorList>
            <consortium name="EnsemblFungi"/>
        </authorList>
    </citation>
    <scope>IDENTIFICATION</scope>
    <source>
        <strain evidence="20">ATCC 64411</strain>
    </source>
</reference>
<sequence>MAPFIDRLHMAPAVAGSSKVDSDGNDIGFSRSHIQPSGSKMPIANGGGPPTAGMEFTISPPQTPLPSPPASRARQAYVEDDNESPELPRSSPVADSPKWSHPIRPAGIHDSEPGGPRSRAHAKVHSYADGEARHASGAFPRISRHFELLRSSYDVVVIGSGYGGGIAASRMARAGQSVCLLERGRERWPGEYPTGAREALSQLHFSGEFAPHHLPGKTADGGDPTGMYHLIFGRGQNAIVGNGLGGTSLINANVFLPADQDTMSLNAWPPELQVKGALDKYYKRVEDVLEPEQYPEDWPDLPKAKLLKKQQEILRREEPGLKNSRWYRVPQTTRFRNGPNSCGVEMSPSALSGQDATGLNDGSKTTTLVTYLADAWNWGAEMFCECEVRHIQKVTDTRGGYIIYFAWHGRSRGHFKSNLHEDLMWVHAKHAVFLGAGAIGTTEILLRSRAMGLPMSDEVGQNMSGNGDILAFGYNTDEKVNSVGRKHPDPYNPVGPCIVSVIDNRDGHKNPLDGYVIQEGTVPRALAHMFQAMLDFMPGRQCPDDDTVVDRTQAALARWGSRLLGPYFRRGAVERTQVYLIMSHDSNQAVLSLKDDRPVLEFLGVGRSRHVQELNRILAKATKAVGGTLVQNPFFALMGQQQVTVHPIGGASMARDGSGATGVTNHKGEVFTGNGSETHKGLIVTDGALVPIALGVNPFATIAALAERCVDEYAKDNGLEISTTKNKILDLFGEPEHQPRAVPHDIPEFFNFGQKRKGQHIPRALTLNERKEVEKAAKAINKAQAMRAGGFGFTEVMCGYVHGDPKMKEDRRETYELASRTAKSRCENARFFLSVQAFNTKDMLYAPDGRAMLTGTFVCPAIPGSPFMVQRGSFGLFTMDRKAPGTRNLTYDFDMVGVDGNTLHFHGYKVVDSSVALSPKKFWRATTTLYVTITKKDHPSHVDAAEHEAWRHCTVMGKGIMHIQPQDFRAEVKTMKPTGLSLFLRAKSAACFMTFFARKSLSLFLAPLTPLQYPSQSYSGYINNTPPNKSFVIVAKEDGVRTRMHMWEATSIPRGGVRNLFMVPGAAVDHQIFALPTIPFNTVNYFTRAGYNVFVSVHRIGQIMAAHNNWTTFDARLDLKACLEYIREHYSETKPPEKIYTIAHCMGSVAFSSGLLDGTIPSSWIAGVTCSQVFMNPIWGPANMAKVMAGPVPLDKLYEMAAGTWFSCSTSTDDTRVQRMLNQALRLYPDRRRELCNNASCHRCTLVFGRCWNHGNLNEATHRQIDRFFGGVNMNLLNLLMKMGSDGHAMDNDYTQLTTEENINRLRGISFLLFVGKENAVLSTESTLRTFETLQGHFGADSLRSSPAPSATSSPTPGDALLGSDLKREGGLSRESSAGTLSSSTSSSADTATPATPVDGQPRPPTVVGLGINGKQKASDETPAPVPDCKVRYQRKEIPGYGHLDGFMGKNAWKDVYPMIRKEVDRVVRGESYQFVEPNDDFKRMVDNGDLLH</sequence>
<dbReference type="Gene3D" id="3.50.50.60">
    <property type="entry name" value="FAD/NAD(P)-binding domain"/>
    <property type="match status" value="3"/>
</dbReference>
<evidence type="ECO:0000256" key="15">
    <source>
        <dbReference type="ARBA" id="ARBA00049778"/>
    </source>
</evidence>
<dbReference type="EMBL" id="ADBL01002760">
    <property type="status" value="NOT_ANNOTATED_CDS"/>
    <property type="molecule type" value="Genomic_DNA"/>
</dbReference>
<feature type="domain" description="Glucose-methanol-choline oxidoreductase C-terminal" evidence="18">
    <location>
        <begin position="643"/>
        <end position="706"/>
    </location>
</feature>
<evidence type="ECO:0000259" key="17">
    <source>
        <dbReference type="Pfam" id="PF00732"/>
    </source>
</evidence>
<feature type="region of interest" description="Disordered" evidence="16">
    <location>
        <begin position="1340"/>
        <end position="1427"/>
    </location>
</feature>
<evidence type="ECO:0000256" key="6">
    <source>
        <dbReference type="ARBA" id="ARBA00023002"/>
    </source>
</evidence>
<dbReference type="InterPro" id="IPR052542">
    <property type="entry name" value="Cholesterol_Oxidase"/>
</dbReference>
<keyword evidence="4" id="KW-0285">Flavoprotein</keyword>
<proteinExistence type="inferred from homology"/>
<reference evidence="21" key="1">
    <citation type="submission" date="2010-05" db="EMBL/GenBank/DDBJ databases">
        <title>The genome sequence of Magnaporthe poae strain ATCC 64411.</title>
        <authorList>
            <person name="Ma L.-J."/>
            <person name="Dead R."/>
            <person name="Young S."/>
            <person name="Zeng Q."/>
            <person name="Koehrsen M."/>
            <person name="Alvarado L."/>
            <person name="Berlin A."/>
            <person name="Chapman S.B."/>
            <person name="Chen Z."/>
            <person name="Freedman E."/>
            <person name="Gellesch M."/>
            <person name="Goldberg J."/>
            <person name="Griggs A."/>
            <person name="Gujja S."/>
            <person name="Heilman E.R."/>
            <person name="Heiman D."/>
            <person name="Hepburn T."/>
            <person name="Howarth C."/>
            <person name="Jen D."/>
            <person name="Larson L."/>
            <person name="Mehta T."/>
            <person name="Neiman D."/>
            <person name="Pearson M."/>
            <person name="Roberts A."/>
            <person name="Saif S."/>
            <person name="Shea T."/>
            <person name="Shenoy N."/>
            <person name="Sisk P."/>
            <person name="Stolte C."/>
            <person name="Sykes S."/>
            <person name="Walk T."/>
            <person name="White J."/>
            <person name="Yandava C."/>
            <person name="Haas B."/>
            <person name="Nusbaum C."/>
            <person name="Birren B."/>
        </authorList>
    </citation>
    <scope>NUCLEOTIDE SEQUENCE [LARGE SCALE GENOMIC DNA]</scope>
    <source>
        <strain evidence="21">ATCC 64411 / 73-15</strain>
    </source>
</reference>
<dbReference type="GO" id="GO:0004769">
    <property type="term" value="F:steroid Delta-isomerase activity"/>
    <property type="evidence" value="ECO:0007669"/>
    <property type="project" value="UniProtKB-EC"/>
</dbReference>
<comment type="pathway">
    <text evidence="12">Steroid metabolism; cholesterol degradation.</text>
</comment>
<protein>
    <recommendedName>
        <fullName evidence="14">Cholesterol oxidase</fullName>
        <ecNumber evidence="13">1.1.3.6</ecNumber>
        <ecNumber evidence="11">5.3.3.1</ecNumber>
    </recommendedName>
    <alternativeName>
        <fullName evidence="15">Cholesterol isomerase</fullName>
    </alternativeName>
</protein>
<dbReference type="SUPFAM" id="SSF51905">
    <property type="entry name" value="FAD/NAD(P)-binding domain"/>
    <property type="match status" value="1"/>
</dbReference>
<keyword evidence="5" id="KW-0274">FAD</keyword>
<reference evidence="20" key="4">
    <citation type="journal article" date="2015" name="G3 (Bethesda)">
        <title>Genome sequences of three phytopathogenic species of the Magnaporthaceae family of fungi.</title>
        <authorList>
            <person name="Okagaki L.H."/>
            <person name="Nunes C.C."/>
            <person name="Sailsbery J."/>
            <person name="Clay B."/>
            <person name="Brown D."/>
            <person name="John T."/>
            <person name="Oh Y."/>
            <person name="Young N."/>
            <person name="Fitzgerald M."/>
            <person name="Haas B.J."/>
            <person name="Zeng Q."/>
            <person name="Young S."/>
            <person name="Adiconis X."/>
            <person name="Fan L."/>
            <person name="Levin J.Z."/>
            <person name="Mitchell T.K."/>
            <person name="Okubara P.A."/>
            <person name="Farman M.L."/>
            <person name="Kohn L.M."/>
            <person name="Birren B."/>
            <person name="Ma L.-J."/>
            <person name="Dean R.A."/>
        </authorList>
    </citation>
    <scope>NUCLEOTIDE SEQUENCE</scope>
    <source>
        <strain evidence="20">ATCC 64411 / 73-15</strain>
    </source>
</reference>
<accession>A0A0C4EEP0</accession>
<dbReference type="Gene3D" id="3.40.50.1820">
    <property type="entry name" value="alpha/beta hydrolase"/>
    <property type="match status" value="1"/>
</dbReference>
<evidence type="ECO:0000256" key="9">
    <source>
        <dbReference type="ARBA" id="ARBA00023221"/>
    </source>
</evidence>
<evidence type="ECO:0000256" key="11">
    <source>
        <dbReference type="ARBA" id="ARBA00038856"/>
    </source>
</evidence>
<keyword evidence="8" id="KW-1207">Sterol metabolism</keyword>
<comment type="cofactor">
    <cofactor evidence="1">
        <name>FAD</name>
        <dbReference type="ChEBI" id="CHEBI:57692"/>
    </cofactor>
</comment>
<evidence type="ECO:0000256" key="14">
    <source>
        <dbReference type="ARBA" id="ARBA00049744"/>
    </source>
</evidence>
<evidence type="ECO:0000256" key="12">
    <source>
        <dbReference type="ARBA" id="ARBA00049645"/>
    </source>
</evidence>
<keyword evidence="7" id="KW-0443">Lipid metabolism</keyword>
<dbReference type="PANTHER" id="PTHR47470">
    <property type="entry name" value="CHOLESTEROL OXIDASE"/>
    <property type="match status" value="1"/>
</dbReference>
<dbReference type="InterPro" id="IPR000172">
    <property type="entry name" value="GMC_OxRdtase_N"/>
</dbReference>
<dbReference type="EMBL" id="GL876979">
    <property type="protein sequence ID" value="KLU92268.1"/>
    <property type="molecule type" value="Genomic_DNA"/>
</dbReference>
<evidence type="ECO:0000313" key="21">
    <source>
        <dbReference type="Proteomes" id="UP000011715"/>
    </source>
</evidence>
<organism evidence="20 21">
    <name type="scientific">Magnaporthiopsis poae (strain ATCC 64411 / 73-15)</name>
    <name type="common">Kentucky bluegrass fungus</name>
    <name type="synonym">Magnaporthe poae</name>
    <dbReference type="NCBI Taxonomy" id="644358"/>
    <lineage>
        <taxon>Eukaryota</taxon>
        <taxon>Fungi</taxon>
        <taxon>Dikarya</taxon>
        <taxon>Ascomycota</taxon>
        <taxon>Pezizomycotina</taxon>
        <taxon>Sordariomycetes</taxon>
        <taxon>Sordariomycetidae</taxon>
        <taxon>Magnaporthales</taxon>
        <taxon>Magnaporthaceae</taxon>
        <taxon>Magnaporthiopsis</taxon>
    </lineage>
</organism>
<name>A0A0C4EEP0_MAGP6</name>
<evidence type="ECO:0000256" key="1">
    <source>
        <dbReference type="ARBA" id="ARBA00001974"/>
    </source>
</evidence>
<dbReference type="eggNOG" id="ENOG502QSPJ">
    <property type="taxonomic scope" value="Eukaryota"/>
</dbReference>
<evidence type="ECO:0000256" key="13">
    <source>
        <dbReference type="ARBA" id="ARBA00049723"/>
    </source>
</evidence>
<evidence type="ECO:0000256" key="7">
    <source>
        <dbReference type="ARBA" id="ARBA00023098"/>
    </source>
</evidence>
<dbReference type="EnsemblFungi" id="MAPG_11214T0">
    <property type="protein sequence ID" value="MAPG_11214T0"/>
    <property type="gene ID" value="MAPG_11214"/>
</dbReference>
<dbReference type="InterPro" id="IPR036188">
    <property type="entry name" value="FAD/NAD-bd_sf"/>
</dbReference>
<reference evidence="19" key="3">
    <citation type="submission" date="2011-03" db="EMBL/GenBank/DDBJ databases">
        <title>Annotation of Magnaporthe poae ATCC 64411.</title>
        <authorList>
            <person name="Ma L.-J."/>
            <person name="Dead R."/>
            <person name="Young S.K."/>
            <person name="Zeng Q."/>
            <person name="Gargeya S."/>
            <person name="Fitzgerald M."/>
            <person name="Haas B."/>
            <person name="Abouelleil A."/>
            <person name="Alvarado L."/>
            <person name="Arachchi H.M."/>
            <person name="Berlin A."/>
            <person name="Brown A."/>
            <person name="Chapman S.B."/>
            <person name="Chen Z."/>
            <person name="Dunbar C."/>
            <person name="Freedman E."/>
            <person name="Gearin G."/>
            <person name="Gellesch M."/>
            <person name="Goldberg J."/>
            <person name="Griggs A."/>
            <person name="Gujja S."/>
            <person name="Heiman D."/>
            <person name="Howarth C."/>
            <person name="Larson L."/>
            <person name="Lui A."/>
            <person name="MacDonald P.J.P."/>
            <person name="Mehta T."/>
            <person name="Montmayeur A."/>
            <person name="Murphy C."/>
            <person name="Neiman D."/>
            <person name="Pearson M."/>
            <person name="Priest M."/>
            <person name="Roberts A."/>
            <person name="Saif S."/>
            <person name="Shea T."/>
            <person name="Shenoy N."/>
            <person name="Sisk P."/>
            <person name="Stolte C."/>
            <person name="Sykes S."/>
            <person name="Yandava C."/>
            <person name="Wortman J."/>
            <person name="Nusbaum C."/>
            <person name="Birren B."/>
        </authorList>
    </citation>
    <scope>NUCLEOTIDE SEQUENCE</scope>
    <source>
        <strain evidence="19">ATCC 64411</strain>
    </source>
</reference>
<gene>
    <name evidence="19" type="ORF">MAPG_11214</name>
</gene>
<evidence type="ECO:0000256" key="16">
    <source>
        <dbReference type="SAM" id="MobiDB-lite"/>
    </source>
</evidence>
<dbReference type="EC" id="5.3.3.1" evidence="11"/>
<dbReference type="OrthoDB" id="9974421at2759"/>
<evidence type="ECO:0000256" key="8">
    <source>
        <dbReference type="ARBA" id="ARBA00023166"/>
    </source>
</evidence>
<evidence type="ECO:0000256" key="3">
    <source>
        <dbReference type="ARBA" id="ARBA00022548"/>
    </source>
</evidence>
<evidence type="ECO:0000256" key="4">
    <source>
        <dbReference type="ARBA" id="ARBA00022630"/>
    </source>
</evidence>
<feature type="region of interest" description="Disordered" evidence="16">
    <location>
        <begin position="1"/>
        <end position="125"/>
    </location>
</feature>
<evidence type="ECO:0000313" key="20">
    <source>
        <dbReference type="EnsemblFungi" id="MAPG_11214T0"/>
    </source>
</evidence>
<dbReference type="EC" id="1.1.3.6" evidence="13"/>
<comment type="similarity">
    <text evidence="2">Belongs to the GMC oxidoreductase family.</text>
</comment>